<reference evidence="3 4" key="1">
    <citation type="submission" date="2022-01" db="EMBL/GenBank/DDBJ databases">
        <authorList>
            <person name="Xiong W."/>
            <person name="Schranz E."/>
        </authorList>
    </citation>
    <scope>NUCLEOTIDE SEQUENCE [LARGE SCALE GENOMIC DNA]</scope>
</reference>
<dbReference type="Pfam" id="PF25349">
    <property type="entry name" value="PH_PHS1"/>
    <property type="match status" value="1"/>
</dbReference>
<keyword evidence="4" id="KW-1185">Reference proteome</keyword>
<evidence type="ECO:0000313" key="4">
    <source>
        <dbReference type="Proteomes" id="UP001157418"/>
    </source>
</evidence>
<dbReference type="AlphaFoldDB" id="A0AAU9LT20"/>
<gene>
    <name evidence="3" type="ORF">LVIROSA_LOCUS2816</name>
</gene>
<protein>
    <recommendedName>
        <fullName evidence="2">Poor homologous synapsis 1 PH domain-containing protein</fullName>
    </recommendedName>
</protein>
<feature type="compositionally biased region" description="Polar residues" evidence="1">
    <location>
        <begin position="7"/>
        <end position="23"/>
    </location>
</feature>
<comment type="caution">
    <text evidence="3">The sequence shown here is derived from an EMBL/GenBank/DDBJ whole genome shotgun (WGS) entry which is preliminary data.</text>
</comment>
<name>A0AAU9LT20_9ASTR</name>
<feature type="domain" description="Poor homologous synapsis 1 PH" evidence="2">
    <location>
        <begin position="30"/>
        <end position="174"/>
    </location>
</feature>
<organism evidence="3 4">
    <name type="scientific">Lactuca virosa</name>
    <dbReference type="NCBI Taxonomy" id="75947"/>
    <lineage>
        <taxon>Eukaryota</taxon>
        <taxon>Viridiplantae</taxon>
        <taxon>Streptophyta</taxon>
        <taxon>Embryophyta</taxon>
        <taxon>Tracheophyta</taxon>
        <taxon>Spermatophyta</taxon>
        <taxon>Magnoliopsida</taxon>
        <taxon>eudicotyledons</taxon>
        <taxon>Gunneridae</taxon>
        <taxon>Pentapetalae</taxon>
        <taxon>asterids</taxon>
        <taxon>campanulids</taxon>
        <taxon>Asterales</taxon>
        <taxon>Asteraceae</taxon>
        <taxon>Cichorioideae</taxon>
        <taxon>Cichorieae</taxon>
        <taxon>Lactucinae</taxon>
        <taxon>Lactuca</taxon>
    </lineage>
</organism>
<sequence length="338" mass="37688">MAGPHPSNGSENEHQGSMSVTTTNAPIGNHWEVQYARFFKRPSLSSAAGAGGYHPSLVPQVKRSKGSWISSFTSLANLKLLTSTNDNSDISRSIILTVTLVDNVIEEHYISKLHFTWPHVSCLPGYPPRGSKIVFMSYKDHVGDIQKFALRFLTSDETERFMNFIKDIFGHEKIDRSTPDIPESKTPSQSEIVPSLQPVDGWKLNTFSNKDAKRKIVLGLCCPNSLSKKSTQEWSPISSSPAYRPTLDWSPIGSNGDTIFSQNSNPMEATLSQDVQEKLSAFPPSFTSLLTMATTQEILSEDVILKNEIMKYLEDSSFQVMLSKVQKVVTEFEDIFPM</sequence>
<dbReference type="EMBL" id="CAKMRJ010000001">
    <property type="protein sequence ID" value="CAH1414934.1"/>
    <property type="molecule type" value="Genomic_DNA"/>
</dbReference>
<dbReference type="Proteomes" id="UP001157418">
    <property type="component" value="Unassembled WGS sequence"/>
</dbReference>
<evidence type="ECO:0000259" key="2">
    <source>
        <dbReference type="Pfam" id="PF25349"/>
    </source>
</evidence>
<dbReference type="InterPro" id="IPR057619">
    <property type="entry name" value="PH_PHS1"/>
</dbReference>
<accession>A0AAU9LT20</accession>
<proteinExistence type="predicted"/>
<feature type="region of interest" description="Disordered" evidence="1">
    <location>
        <begin position="1"/>
        <end position="23"/>
    </location>
</feature>
<evidence type="ECO:0000256" key="1">
    <source>
        <dbReference type="SAM" id="MobiDB-lite"/>
    </source>
</evidence>
<evidence type="ECO:0000313" key="3">
    <source>
        <dbReference type="EMBL" id="CAH1414934.1"/>
    </source>
</evidence>